<dbReference type="KEGG" id="dord:105987315"/>
<feature type="region of interest" description="Disordered" evidence="1">
    <location>
        <begin position="890"/>
        <end position="977"/>
    </location>
</feature>
<sequence length="2085" mass="240311">MSEILCQWLNQELRVSRTVNPKSFAKAFSNGYLIGEVLNKFELQDDFSEFSESRVATAKLNNFSRLEPTLHLLGVQFDQNVAQSIITEKPGAATKLLYQLYIALQRKKKSGLTGIEIQALQPQTTSRLQNMKSEAFREKLKNLIPRQTDFNLMRVTYRFQEKVKQMNEDLDQMHFEEFEKFQKIKEDQRCLKLKKQRLSRRRQNEIMAKIQAAIIQIPKPAANRTVKALEAQKMMKKKKEAADVANEIRNFEALIKKDLQAKESSSKSFLDTTDQIISDLLNTYSDDDYIKKIQKRLEEDAFAREQREKRRRRLLMDQLIAHEAQEEAYREEQLIHRLMRQSQQERRIAVQLMHARHEKEVLWQNRIFREKQYEERRLKDFQDALDREAALAKQAKIDFEEQIFREKEIHEKIAVERAQARYEKHYTICGEILDQILDLSTKVADYRMLTNNLIPYKMMHDWKELFFNGKPIYEQVRPGLPRSSSGELIELEKRNLLDSNDYEEYKNMVGEWTVPEELIENLPPSNNSILGHVLHRLIEKSLPPQIESTEPEIPSFAIKGCLLGKTLSGKTSILKALQKDFPIQVLSIDTLVQEAIQAFHDKEQSTVMPPIQEENEGQAVPSIQEETQDSQSPQNISSAGPVSGGALPVTEGTDADIIPTLDDNGFSKLSVRAQLGEQSEQLLKRGKSIPDSLLVSIMVNAISEIPMHQGWVLDGFPMTLSQAQLLEEALTGYNRSQIEAERKNTQIPTLAIDPTTSKAVPPPSPAFDFVLLLDISDTASLNRLGNKFYIIAEDISHEISQEDIDQHGAAETHKERDQNLKDQIQHRIIGFLDNWPALERWFSEPENILIKINAEIDKESLCQNVKEIFTVEIDKKKKKVEKKLEEKKLEAEKKEAGIPREPSGLVPSQPEPEKEKEIHHQDTSKSSSAKGKPQSVSPKGKSPGGKTPVKKSPPVSSSEASPTPTMPPPPKPGSEEWVYVDEPIPEEITSFLVPYWELIENSYINTIKTVLRHLREDQFSVLVYLYETRTSFQEFLRRPDHKQDFVSQWQADFNSLPDDLWEDEDTKAELHQRVNDLRDRLWDICEARKEEAEQERLDIINESWLQDFLGITMNHFFSLMQAELNRFQDTKRLLQDYYSVMEGKVPIEDNERFTRIPLVQLDGKDISENQLRIPLIPRISISPEMATPKPKVKAILKGKIDYSLENVEANFEADEKLVMDTWQQASLAISHMVAAEIHQRLMEEESLNQPPESNEKSPQPGAGKKGRKEKETLKKKKDEKKAKGKLESATESTPVLLSPPKENIETQNRSELKVRIKEEHLAALQFEEIATQFRLELIKAKALTVLEDLITKVVDVYKFMEKWLGERYLNEMASVEKLTEVARYHIETSTKIQNELYLSQEVFFINGDVKVFPDPPPPTRPPPIEKEENGTLTIEQLDNLRDQFFDLAPKGIIGNRAATDLMVRTMSKVTLGRVENLFRSCHAIAKTGRPLKDFIWMCKLDDMKGVDIGLVFRTNKSARTFTYFIAEVERKNLRQKLEKSKFFSVISDGFIDSFVEETKLVYVQFAHAGKVHCQIVGVHTVEEKDPLAIKTAIEKTLEVNLQVRLSSQDWAKKLVGFGSDDAPEKEEGKELALLLREIQPCVQSVYCLAHQLELSYKAVFQNIPLYNTLQDLLHSTYHFYQNSTIHKSSLITAFKGLHLQPVMPSQIGGPRWLYRMQAALQNFLKGYPAIVQQLQSADEGRWDTNEQKAKELLNLLLQADIIKFAHFLVDVINVLTILSRLQELTSLLTVNFEFVDWRKFLLVAAMPWPIPLEQELLETLQRFKAADKAQLGTITFEQYIQAGLWFTGDEDVKIPENPLEPLPFNRQEHLREFFFRLFADYEKDPPQLDYTQMLLYFACHPDPVEGIYRALSVAVGTHVFRQVETPMLTAEKTSFSTDISPIEEFPEPEENVTGEEREIREERDEREQKEEEVLENTNTEKISIETLLKVFQGGNEAQDVNRFVIHLKSENIYAESFNKTFQDLGSRNLEPIEVSLLLKHPFIQDLIANYSDYKFPDIKMILQRNEHIQGSDGERSPSRVAEEKK</sequence>
<dbReference type="InterPro" id="IPR010441">
    <property type="entry name" value="CH_2"/>
</dbReference>
<dbReference type="InterPro" id="IPR036872">
    <property type="entry name" value="CH_dom_sf"/>
</dbReference>
<dbReference type="PANTHER" id="PTHR14919">
    <property type="entry name" value="KPL2-RELATED"/>
    <property type="match status" value="1"/>
</dbReference>
<keyword evidence="4" id="KW-0969">Cilium</keyword>
<dbReference type="Pfam" id="PF22946">
    <property type="entry name" value="SPEF2_D5"/>
    <property type="match status" value="1"/>
</dbReference>
<organism evidence="3 4">
    <name type="scientific">Dipodomys ordii</name>
    <name type="common">Ord's kangaroo rat</name>
    <dbReference type="NCBI Taxonomy" id="10020"/>
    <lineage>
        <taxon>Eukaryota</taxon>
        <taxon>Metazoa</taxon>
        <taxon>Chordata</taxon>
        <taxon>Craniata</taxon>
        <taxon>Vertebrata</taxon>
        <taxon>Euteleostomi</taxon>
        <taxon>Mammalia</taxon>
        <taxon>Eutheria</taxon>
        <taxon>Euarchontoglires</taxon>
        <taxon>Glires</taxon>
        <taxon>Rodentia</taxon>
        <taxon>Castorimorpha</taxon>
        <taxon>Heteromyidae</taxon>
        <taxon>Dipodomyinae</taxon>
        <taxon>Dipodomys</taxon>
    </lineage>
</organism>
<feature type="compositionally biased region" description="Polar residues" evidence="1">
    <location>
        <begin position="629"/>
        <end position="640"/>
    </location>
</feature>
<dbReference type="SUPFAM" id="SSF52540">
    <property type="entry name" value="P-loop containing nucleoside triphosphate hydrolases"/>
    <property type="match status" value="1"/>
</dbReference>
<gene>
    <name evidence="4" type="primary">Spef2</name>
</gene>
<feature type="domain" description="Calponin-homology (CH)" evidence="2">
    <location>
        <begin position="1"/>
        <end position="105"/>
    </location>
</feature>
<keyword evidence="3" id="KW-1185">Reference proteome</keyword>
<feature type="compositionally biased region" description="Basic and acidic residues" evidence="1">
    <location>
        <begin position="1279"/>
        <end position="1288"/>
    </location>
</feature>
<feature type="compositionally biased region" description="Low complexity" evidence="1">
    <location>
        <begin position="930"/>
        <end position="963"/>
    </location>
</feature>
<dbReference type="GO" id="GO:0007288">
    <property type="term" value="P:sperm axoneme assembly"/>
    <property type="evidence" value="ECO:0007669"/>
    <property type="project" value="TreeGrafter"/>
</dbReference>
<proteinExistence type="predicted"/>
<keyword evidence="4" id="KW-0966">Cell projection</keyword>
<dbReference type="Pfam" id="PF00406">
    <property type="entry name" value="ADK"/>
    <property type="match status" value="1"/>
</dbReference>
<protein>
    <submittedName>
        <fullName evidence="4">Sperm flagellar protein 2</fullName>
    </submittedName>
</protein>
<dbReference type="InterPro" id="IPR027417">
    <property type="entry name" value="P-loop_NTPase"/>
</dbReference>
<evidence type="ECO:0000256" key="1">
    <source>
        <dbReference type="SAM" id="MobiDB-lite"/>
    </source>
</evidence>
<dbReference type="GO" id="GO:0002177">
    <property type="term" value="C:manchette"/>
    <property type="evidence" value="ECO:0007669"/>
    <property type="project" value="TreeGrafter"/>
</dbReference>
<feature type="region of interest" description="Disordered" evidence="1">
    <location>
        <begin position="614"/>
        <end position="658"/>
    </location>
</feature>
<feature type="compositionally biased region" description="Basic and acidic residues" evidence="1">
    <location>
        <begin position="911"/>
        <end position="923"/>
    </location>
</feature>
<reference evidence="4" key="1">
    <citation type="submission" date="2025-08" db="UniProtKB">
        <authorList>
            <consortium name="RefSeq"/>
        </authorList>
    </citation>
    <scope>IDENTIFICATION</scope>
    <source>
        <tissue evidence="4">Kidney</tissue>
    </source>
</reference>
<dbReference type="InParanoid" id="A0A1S3FBS6"/>
<feature type="region of interest" description="Disordered" evidence="1">
    <location>
        <begin position="1244"/>
        <end position="1304"/>
    </location>
</feature>
<dbReference type="PANTHER" id="PTHR14919:SF0">
    <property type="entry name" value="SPERM FLAGELLAR PROTEIN 2"/>
    <property type="match status" value="1"/>
</dbReference>
<feature type="region of interest" description="Disordered" evidence="1">
    <location>
        <begin position="1944"/>
        <end position="1975"/>
    </location>
</feature>
<dbReference type="InterPro" id="IPR052634">
    <property type="entry name" value="Sperm_flagellar-bone_growth"/>
</dbReference>
<feature type="compositionally biased region" description="Basic and acidic residues" evidence="1">
    <location>
        <begin position="1954"/>
        <end position="1971"/>
    </location>
</feature>
<dbReference type="GeneID" id="105987315"/>
<dbReference type="GO" id="GO:0005737">
    <property type="term" value="C:cytoplasm"/>
    <property type="evidence" value="ECO:0007669"/>
    <property type="project" value="UniProtKB-ARBA"/>
</dbReference>
<accession>A0A1S3FBS6</accession>
<dbReference type="Pfam" id="PF06294">
    <property type="entry name" value="CH_2"/>
    <property type="match status" value="1"/>
</dbReference>
<dbReference type="Pfam" id="PF24082">
    <property type="entry name" value="SPEF2_C"/>
    <property type="match status" value="1"/>
</dbReference>
<dbReference type="GO" id="GO:0097225">
    <property type="term" value="C:sperm midpiece"/>
    <property type="evidence" value="ECO:0007669"/>
    <property type="project" value="TreeGrafter"/>
</dbReference>
<name>A0A1S3FBS6_DIPOR</name>
<dbReference type="Proteomes" id="UP000081671">
    <property type="component" value="Unplaced"/>
</dbReference>
<dbReference type="STRING" id="10020.ENSDORP00000008981"/>
<dbReference type="FunCoup" id="A0A1S3FBS6">
    <property type="interactions" value="202"/>
</dbReference>
<feature type="compositionally biased region" description="Acidic residues" evidence="1">
    <location>
        <begin position="1944"/>
        <end position="1953"/>
    </location>
</feature>
<evidence type="ECO:0000313" key="3">
    <source>
        <dbReference type="Proteomes" id="UP000081671"/>
    </source>
</evidence>
<dbReference type="Gene3D" id="1.10.418.10">
    <property type="entry name" value="Calponin-like domain"/>
    <property type="match status" value="1"/>
</dbReference>
<dbReference type="RefSeq" id="XP_012873981.1">
    <property type="nucleotide sequence ID" value="XM_013018527.1"/>
</dbReference>
<dbReference type="InterPro" id="IPR001715">
    <property type="entry name" value="CH_dom"/>
</dbReference>
<dbReference type="Gene3D" id="3.40.50.300">
    <property type="entry name" value="P-loop containing nucleotide triphosphate hydrolases"/>
    <property type="match status" value="1"/>
</dbReference>
<evidence type="ECO:0000313" key="4">
    <source>
        <dbReference type="RefSeq" id="XP_012873981.1"/>
    </source>
</evidence>
<dbReference type="PROSITE" id="PS50021">
    <property type="entry name" value="CH"/>
    <property type="match status" value="1"/>
</dbReference>
<dbReference type="InterPro" id="IPR054517">
    <property type="entry name" value="SPEF2_D5"/>
</dbReference>
<dbReference type="InterPro" id="IPR056199">
    <property type="entry name" value="SPEF2_C"/>
</dbReference>
<dbReference type="CTD" id="79925"/>
<keyword evidence="4" id="KW-0282">Flagellum</keyword>
<evidence type="ECO:0000259" key="2">
    <source>
        <dbReference type="PROSITE" id="PS50021"/>
    </source>
</evidence>
<dbReference type="OrthoDB" id="62528at2759"/>